<keyword evidence="2 5" id="KW-0808">Transferase</keyword>
<proteinExistence type="predicted"/>
<protein>
    <submittedName>
        <fullName evidence="5">Glycosyl transferase</fullName>
    </submittedName>
</protein>
<evidence type="ECO:0000256" key="3">
    <source>
        <dbReference type="SAM" id="Phobius"/>
    </source>
</evidence>
<sequence length="372" mass="42452">MPPELTALDTVALALALIHFTTPLTYYYYMRRKYLNKPWGLSINPGFQPRVTIIIPTYMGAKYIASRLDNIREQNYPSDKVEIIVVDSASSDGTREIVEKWIKQNPDVKAMLITEPERRGKLSAVLEGLKHLSRDSEIIVLTDDDCLWEANALQSVVKYFSDPSVGVVSGSIRYLKNKGVDNTYREFYNKIRVAESKWWSTPVHNGPLLALRRSILDKIGIPYFPGADDSAFASYIAFAGYRAIQVDDVWVYEPVAGRQYRRMVRRATHLLTYFTSLKKYVKKQGVYVKTRFDRIWHIEAYLHIFNPFLLAVAVALLIASAIMGSTTAIILLITGAILLAIKPYRAWIQSQLYLLIAAFRSLVAREEAWSRN</sequence>
<dbReference type="PANTHER" id="PTHR43630">
    <property type="entry name" value="POLY-BETA-1,6-N-ACETYL-D-GLUCOSAMINE SYNTHASE"/>
    <property type="match status" value="1"/>
</dbReference>
<dbReference type="AlphaFoldDB" id="A0A2R7Y340"/>
<evidence type="ECO:0000313" key="6">
    <source>
        <dbReference type="Proteomes" id="UP000244093"/>
    </source>
</evidence>
<dbReference type="GO" id="GO:0016757">
    <property type="term" value="F:glycosyltransferase activity"/>
    <property type="evidence" value="ECO:0007669"/>
    <property type="project" value="UniProtKB-KW"/>
</dbReference>
<evidence type="ECO:0000256" key="1">
    <source>
        <dbReference type="ARBA" id="ARBA00022676"/>
    </source>
</evidence>
<feature type="domain" description="Glycosyltransferase 2-like" evidence="4">
    <location>
        <begin position="52"/>
        <end position="220"/>
    </location>
</feature>
<name>A0A2R7Y340_9CREN</name>
<gene>
    <name evidence="5" type="ORF">B7O98_07985</name>
</gene>
<evidence type="ECO:0000313" key="5">
    <source>
        <dbReference type="EMBL" id="PUA31918.1"/>
    </source>
</evidence>
<dbReference type="InterPro" id="IPR029044">
    <property type="entry name" value="Nucleotide-diphossugar_trans"/>
</dbReference>
<evidence type="ECO:0000256" key="2">
    <source>
        <dbReference type="ARBA" id="ARBA00022679"/>
    </source>
</evidence>
<organism evidence="5 6">
    <name type="scientific">Zestosphaera tikiterensis</name>
    <dbReference type="NCBI Taxonomy" id="1973259"/>
    <lineage>
        <taxon>Archaea</taxon>
        <taxon>Thermoproteota</taxon>
        <taxon>Thermoprotei</taxon>
        <taxon>Desulfurococcales</taxon>
        <taxon>Desulfurococcaceae</taxon>
        <taxon>Zestosphaera</taxon>
    </lineage>
</organism>
<dbReference type="Proteomes" id="UP000244093">
    <property type="component" value="Unassembled WGS sequence"/>
</dbReference>
<keyword evidence="3" id="KW-1133">Transmembrane helix</keyword>
<keyword evidence="1" id="KW-0328">Glycosyltransferase</keyword>
<dbReference type="InterPro" id="IPR001173">
    <property type="entry name" value="Glyco_trans_2-like"/>
</dbReference>
<evidence type="ECO:0000259" key="4">
    <source>
        <dbReference type="Pfam" id="PF00535"/>
    </source>
</evidence>
<dbReference type="Gene3D" id="3.90.550.10">
    <property type="entry name" value="Spore Coat Polysaccharide Biosynthesis Protein SpsA, Chain A"/>
    <property type="match status" value="1"/>
</dbReference>
<keyword evidence="3" id="KW-0472">Membrane</keyword>
<dbReference type="Pfam" id="PF00535">
    <property type="entry name" value="Glycos_transf_2"/>
    <property type="match status" value="1"/>
</dbReference>
<accession>A0A2R7Y340</accession>
<keyword evidence="3" id="KW-0812">Transmembrane</keyword>
<dbReference type="EMBL" id="NBVN01000005">
    <property type="protein sequence ID" value="PUA31918.1"/>
    <property type="molecule type" value="Genomic_DNA"/>
</dbReference>
<dbReference type="PANTHER" id="PTHR43630:SF1">
    <property type="entry name" value="POLY-BETA-1,6-N-ACETYL-D-GLUCOSAMINE SYNTHASE"/>
    <property type="match status" value="1"/>
</dbReference>
<reference evidence="5 6" key="1">
    <citation type="journal article" date="2018" name="Syst. Appl. Microbiol.">
        <title>A new symbiotic nanoarchaeote (Candidatus Nanoclepta minutus) and its host (Zestosphaera tikiterensis gen. nov., sp. nov.) from a New Zealand hot spring.</title>
        <authorList>
            <person name="St John E."/>
            <person name="Liu Y."/>
            <person name="Podar M."/>
            <person name="Stott M.B."/>
            <person name="Meneghin J."/>
            <person name="Chen Z."/>
            <person name="Lagutin K."/>
            <person name="Mitchell K."/>
            <person name="Reysenbach A.L."/>
        </authorList>
    </citation>
    <scope>NUCLEOTIDE SEQUENCE [LARGE SCALE GENOMIC DNA]</scope>
    <source>
        <strain evidence="5">NZ3</strain>
    </source>
</reference>
<feature type="transmembrane region" description="Helical" evidence="3">
    <location>
        <begin position="308"/>
        <end position="341"/>
    </location>
</feature>
<comment type="caution">
    <text evidence="5">The sequence shown here is derived from an EMBL/GenBank/DDBJ whole genome shotgun (WGS) entry which is preliminary data.</text>
</comment>
<dbReference type="SUPFAM" id="SSF53448">
    <property type="entry name" value="Nucleotide-diphospho-sugar transferases"/>
    <property type="match status" value="1"/>
</dbReference>
<feature type="transmembrane region" description="Helical" evidence="3">
    <location>
        <begin position="12"/>
        <end position="29"/>
    </location>
</feature>